<keyword evidence="1" id="KW-0732">Signal</keyword>
<accession>A0A147KC28</accession>
<dbReference type="STRING" id="1150625.Q75_01310"/>
<dbReference type="AlphaFoldDB" id="A0A147KC28"/>
<proteinExistence type="predicted"/>
<comment type="caution">
    <text evidence="2">The sequence shown here is derived from an EMBL/GenBank/DDBJ whole genome shotgun (WGS) entry which is preliminary data.</text>
</comment>
<gene>
    <name evidence="2" type="ORF">Q75_01310</name>
</gene>
<evidence type="ECO:0000313" key="3">
    <source>
        <dbReference type="Proteomes" id="UP000074108"/>
    </source>
</evidence>
<organism evidence="2 3">
    <name type="scientific">Bacillus coahuilensis p1.1.43</name>
    <dbReference type="NCBI Taxonomy" id="1150625"/>
    <lineage>
        <taxon>Bacteria</taxon>
        <taxon>Bacillati</taxon>
        <taxon>Bacillota</taxon>
        <taxon>Bacilli</taxon>
        <taxon>Bacillales</taxon>
        <taxon>Bacillaceae</taxon>
        <taxon>Bacillus</taxon>
    </lineage>
</organism>
<dbReference type="RefSeq" id="WP_059350079.1">
    <property type="nucleotide sequence ID" value="NZ_LDYG01000003.1"/>
</dbReference>
<reference evidence="2 3" key="1">
    <citation type="journal article" date="2016" name="Front. Microbiol.">
        <title>Microevolution Analysis of Bacillus coahuilensis Unveils Differences in Phosphorus Acquisition Strategies and Their Regulation.</title>
        <authorList>
            <person name="Gomez-Lunar Z."/>
            <person name="Hernandez-Gonzalez I."/>
            <person name="Rodriguez-Torres M.D."/>
            <person name="Souza V."/>
            <person name="Olmedo-Alvarez G."/>
        </authorList>
    </citation>
    <scope>NUCLEOTIDE SEQUENCE [LARGE SCALE GENOMIC DNA]</scope>
    <source>
        <strain evidence="3">p1.1.43</strain>
    </source>
</reference>
<evidence type="ECO:0000313" key="2">
    <source>
        <dbReference type="EMBL" id="KUP09106.1"/>
    </source>
</evidence>
<dbReference type="EMBL" id="LDYG01000003">
    <property type="protein sequence ID" value="KUP09106.1"/>
    <property type="molecule type" value="Genomic_DNA"/>
</dbReference>
<evidence type="ECO:0000256" key="1">
    <source>
        <dbReference type="SAM" id="SignalP"/>
    </source>
</evidence>
<protein>
    <submittedName>
        <fullName evidence="2">Uncharacterized protein</fullName>
    </submittedName>
</protein>
<feature type="signal peptide" evidence="1">
    <location>
        <begin position="1"/>
        <end position="25"/>
    </location>
</feature>
<sequence>MKKYLSYTLIAMMVIVLVQNSPVQAGLDDSEETVVVQPTRSISSVYVNANEKIEEKEETEAGNEPTVYIGMTLDELISLYGENYAEVYGYSTDPSYRFDIDTMEDYDFDSKGSDEVDLNGVMSEKVGAILFVNIEENKVVSFSYYMKDDEGVMEKRNMEGLEKETLIAAM</sequence>
<keyword evidence="3" id="KW-1185">Reference proteome</keyword>
<name>A0A147KC28_9BACI</name>
<feature type="chain" id="PRO_5007549746" evidence="1">
    <location>
        <begin position="26"/>
        <end position="170"/>
    </location>
</feature>
<dbReference type="PATRIC" id="fig|1150625.3.peg.276"/>
<dbReference type="Proteomes" id="UP000074108">
    <property type="component" value="Unassembled WGS sequence"/>
</dbReference>